<protein>
    <recommendedName>
        <fullName evidence="3">DUF4236 domain-containing protein</fullName>
    </recommendedName>
</protein>
<gene>
    <name evidence="1" type="ORF">MALV_57280</name>
</gene>
<sequence length="375" mass="40667">MGFGLSFRVAPGVRIRASSRGVRASLGPRAARIHLGGGRTAISSGAGPLTVFTTVGGAAARPRGGGQSRASLDALQRRSAAAAAREDEIRAVMAIEHSLLTAHHEEFEVATRPVLPQPAPPDVDALIEERKQQALQGVSFFDRDARRNATQWAQDTGRRDAEQQWQQSLALHAEQQQALAEHWNRLIAHDADVVHDVLEDAFEDNQSPAACLDVGKDLSSAAGIRFATVLVLFGPVDQIPERQPALTAAGQPTLRKRTKTERNDFYVKALGATVLATVKEGFAVTPSVNEFRLVVLRKDPQASSPETYVEWIYAARFPRQWTMSLPWQTLDTGEVLLQAPEAQLRRHGAAGNVVGLPLDDEPGMADIVNQVRAAL</sequence>
<dbReference type="EMBL" id="AP022566">
    <property type="protein sequence ID" value="BBX30603.1"/>
    <property type="molecule type" value="Genomic_DNA"/>
</dbReference>
<organism evidence="1 2">
    <name type="scientific">Mycolicibacterium alvei</name>
    <dbReference type="NCBI Taxonomy" id="67081"/>
    <lineage>
        <taxon>Bacteria</taxon>
        <taxon>Bacillati</taxon>
        <taxon>Actinomycetota</taxon>
        <taxon>Actinomycetes</taxon>
        <taxon>Mycobacteriales</taxon>
        <taxon>Mycobacteriaceae</taxon>
        <taxon>Mycolicibacterium</taxon>
    </lineage>
</organism>
<proteinExistence type="predicted"/>
<evidence type="ECO:0000313" key="2">
    <source>
        <dbReference type="Proteomes" id="UP000466906"/>
    </source>
</evidence>
<keyword evidence="1" id="KW-0614">Plasmid</keyword>
<reference evidence="1 2" key="1">
    <citation type="journal article" date="2019" name="Emerg. Microbes Infect.">
        <title>Comprehensive subspecies identification of 175 nontuberculous mycobacteria species based on 7547 genomic profiles.</title>
        <authorList>
            <person name="Matsumoto Y."/>
            <person name="Kinjo T."/>
            <person name="Motooka D."/>
            <person name="Nabeya D."/>
            <person name="Jung N."/>
            <person name="Uechi K."/>
            <person name="Horii T."/>
            <person name="Iida T."/>
            <person name="Fujita J."/>
            <person name="Nakamura S."/>
        </authorList>
    </citation>
    <scope>NUCLEOTIDE SEQUENCE [LARGE SCALE GENOMIC DNA]</scope>
    <source>
        <strain evidence="1 2">JCM 12272</strain>
        <plasmid evidence="1">pJCM12272</plasmid>
    </source>
</reference>
<dbReference type="RefSeq" id="WP_131813199.1">
    <property type="nucleotide sequence ID" value="NZ_AP022566.1"/>
</dbReference>
<dbReference type="AlphaFoldDB" id="A0A6N4V3E6"/>
<dbReference type="Proteomes" id="UP000466906">
    <property type="component" value="Plasmid pJCM12272"/>
</dbReference>
<accession>A0A6N4V3E6</accession>
<keyword evidence="2" id="KW-1185">Reference proteome</keyword>
<evidence type="ECO:0008006" key="3">
    <source>
        <dbReference type="Google" id="ProtNLM"/>
    </source>
</evidence>
<geneLocation type="plasmid" evidence="1 2">
    <name>pJCM12272</name>
</geneLocation>
<dbReference type="KEGG" id="malv:MALV_57280"/>
<evidence type="ECO:0000313" key="1">
    <source>
        <dbReference type="EMBL" id="BBX30603.1"/>
    </source>
</evidence>
<name>A0A6N4V3E6_9MYCO</name>